<accession>A0A914I6P8</accession>
<dbReference type="GO" id="GO:0006570">
    <property type="term" value="P:tyrosine metabolic process"/>
    <property type="evidence" value="ECO:0007669"/>
    <property type="project" value="TreeGrafter"/>
</dbReference>
<comment type="similarity">
    <text evidence="1">Belongs to the nitroreductase family.</text>
</comment>
<evidence type="ECO:0000256" key="2">
    <source>
        <dbReference type="ARBA" id="ARBA00022630"/>
    </source>
</evidence>
<dbReference type="SUPFAM" id="SSF55469">
    <property type="entry name" value="FMN-dependent nitroreductase-like"/>
    <property type="match status" value="1"/>
</dbReference>
<proteinExistence type="inferred from homology"/>
<dbReference type="GO" id="GO:0005886">
    <property type="term" value="C:plasma membrane"/>
    <property type="evidence" value="ECO:0007669"/>
    <property type="project" value="TreeGrafter"/>
</dbReference>
<dbReference type="InterPro" id="IPR050627">
    <property type="entry name" value="Nitroreductase/BluB"/>
</dbReference>
<dbReference type="InterPro" id="IPR029479">
    <property type="entry name" value="Nitroreductase"/>
</dbReference>
<dbReference type="AlphaFoldDB" id="A0A914I6P8"/>
<dbReference type="Gene3D" id="3.40.109.10">
    <property type="entry name" value="NADH Oxidase"/>
    <property type="match status" value="1"/>
</dbReference>
<evidence type="ECO:0000313" key="8">
    <source>
        <dbReference type="WBParaSite" id="Gr19_v10_g8003.t2"/>
    </source>
</evidence>
<dbReference type="Proteomes" id="UP000887572">
    <property type="component" value="Unplaced"/>
</dbReference>
<organism evidence="7 8">
    <name type="scientific">Globodera rostochiensis</name>
    <name type="common">Golden nematode worm</name>
    <name type="synonym">Heterodera rostochiensis</name>
    <dbReference type="NCBI Taxonomy" id="31243"/>
    <lineage>
        <taxon>Eukaryota</taxon>
        <taxon>Metazoa</taxon>
        <taxon>Ecdysozoa</taxon>
        <taxon>Nematoda</taxon>
        <taxon>Chromadorea</taxon>
        <taxon>Rhabditida</taxon>
        <taxon>Tylenchina</taxon>
        <taxon>Tylenchomorpha</taxon>
        <taxon>Tylenchoidea</taxon>
        <taxon>Heteroderidae</taxon>
        <taxon>Heteroderinae</taxon>
        <taxon>Globodera</taxon>
    </lineage>
</organism>
<keyword evidence="7" id="KW-1185">Reference proteome</keyword>
<dbReference type="WBParaSite" id="Gr19_v10_g8003.t2">
    <property type="protein sequence ID" value="Gr19_v10_g8003.t2"/>
    <property type="gene ID" value="Gr19_v10_g8003"/>
</dbReference>
<sequence>MCQRSSAPSYPQHYGPSPAPPPSSGPVEPGQMAVALVATVVVIQFRVVLKEWMVKLAMALARHLFGAWLNSRRREAGDQQRAQRVGRSSADGIRELTSGQFVDKKVGSDLDAAVEEENDSFIHTQSAEMLYHPSSFGEEEMLRRSQLFYELMKTRRSVRCFSSKDIPLKIVQNIIKAAGTSPSGANLQPWTFCLIKSDRIKRAIREVVEEQEQINYSRRMGAQWVLDVKPLNVNWNKPYLTEAPFLLVVMKHEQAYQLNDTGDRKPTYYSEQSTAIAIGILLAAIQNAGLVTVVTTPLNAGAAIREILQRPINEKVSLLLPLGYPTDECYVPDIQRKQIEDIMRIY</sequence>
<evidence type="ECO:0000313" key="7">
    <source>
        <dbReference type="Proteomes" id="UP000887572"/>
    </source>
</evidence>
<protein>
    <submittedName>
        <fullName evidence="8">Nitroreductase domain-containing protein</fullName>
    </submittedName>
</protein>
<dbReference type="InterPro" id="IPR000415">
    <property type="entry name" value="Nitroreductase-like"/>
</dbReference>
<evidence type="ECO:0000259" key="6">
    <source>
        <dbReference type="Pfam" id="PF00881"/>
    </source>
</evidence>
<dbReference type="Pfam" id="PF00881">
    <property type="entry name" value="Nitroreductase"/>
    <property type="match status" value="1"/>
</dbReference>
<evidence type="ECO:0000256" key="3">
    <source>
        <dbReference type="ARBA" id="ARBA00022643"/>
    </source>
</evidence>
<dbReference type="CDD" id="cd02144">
    <property type="entry name" value="iodotyrosine_dehalogenase"/>
    <property type="match status" value="1"/>
</dbReference>
<dbReference type="GO" id="GO:0140616">
    <property type="term" value="F:iodotyrosine deiodinase activity"/>
    <property type="evidence" value="ECO:0007669"/>
    <property type="project" value="UniProtKB-ARBA"/>
</dbReference>
<evidence type="ECO:0000256" key="4">
    <source>
        <dbReference type="ARBA" id="ARBA00023002"/>
    </source>
</evidence>
<keyword evidence="3" id="KW-0288">FMN</keyword>
<evidence type="ECO:0000256" key="1">
    <source>
        <dbReference type="ARBA" id="ARBA00007118"/>
    </source>
</evidence>
<dbReference type="PANTHER" id="PTHR23026:SF90">
    <property type="entry name" value="IODOTYROSINE DEIODINASE 1"/>
    <property type="match status" value="1"/>
</dbReference>
<evidence type="ECO:0000256" key="5">
    <source>
        <dbReference type="SAM" id="MobiDB-lite"/>
    </source>
</evidence>
<reference evidence="8" key="1">
    <citation type="submission" date="2022-11" db="UniProtKB">
        <authorList>
            <consortium name="WormBaseParasite"/>
        </authorList>
    </citation>
    <scope>IDENTIFICATION</scope>
</reference>
<dbReference type="PANTHER" id="PTHR23026">
    <property type="entry name" value="NADPH NITROREDUCTASE"/>
    <property type="match status" value="1"/>
</dbReference>
<feature type="region of interest" description="Disordered" evidence="5">
    <location>
        <begin position="1"/>
        <end position="27"/>
    </location>
</feature>
<name>A0A914I6P8_GLORO</name>
<keyword evidence="4" id="KW-0560">Oxidoreductase</keyword>
<feature type="domain" description="Nitroreductase" evidence="6">
    <location>
        <begin position="153"/>
        <end position="324"/>
    </location>
</feature>
<keyword evidence="2" id="KW-0285">Flavoprotein</keyword>